<evidence type="ECO:0000313" key="4">
    <source>
        <dbReference type="EMBL" id="AWT24885.1"/>
    </source>
</evidence>
<dbReference type="InterPro" id="IPR050272">
    <property type="entry name" value="Isochorismatase-like_hydrls"/>
</dbReference>
<dbReference type="GO" id="GO:0016787">
    <property type="term" value="F:hydrolase activity"/>
    <property type="evidence" value="ECO:0007669"/>
    <property type="project" value="UniProtKB-KW"/>
</dbReference>
<dbReference type="Pfam" id="PF00857">
    <property type="entry name" value="Isochorismatase"/>
    <property type="match status" value="1"/>
</dbReference>
<evidence type="ECO:0000256" key="1">
    <source>
        <dbReference type="ARBA" id="ARBA00022801"/>
    </source>
</evidence>
<dbReference type="Proteomes" id="UP000247696">
    <property type="component" value="Chromosome"/>
</dbReference>
<dbReference type="InterPro" id="IPR000868">
    <property type="entry name" value="Isochorismatase-like_dom"/>
</dbReference>
<feature type="domain" description="Isochorismatase-like" evidence="3">
    <location>
        <begin position="20"/>
        <end position="196"/>
    </location>
</feature>
<organism evidence="4 5">
    <name type="scientific">Corynebacterium provencense</name>
    <dbReference type="NCBI Taxonomy" id="1737425"/>
    <lineage>
        <taxon>Bacteria</taxon>
        <taxon>Bacillati</taxon>
        <taxon>Actinomycetota</taxon>
        <taxon>Actinomycetes</taxon>
        <taxon>Mycobacteriales</taxon>
        <taxon>Corynebacteriaceae</taxon>
        <taxon>Corynebacterium</taxon>
    </lineage>
</organism>
<dbReference type="KEGG" id="cpre:Csp1_00480"/>
<reference evidence="5" key="1">
    <citation type="submission" date="2017-11" db="EMBL/GenBank/DDBJ databases">
        <title>Otitis media/interna in a cat caused by the recently described species Corynebacterium provencense.</title>
        <authorList>
            <person name="Kittl S."/>
            <person name="Brodard I."/>
            <person name="Rychener L."/>
            <person name="Jores J."/>
            <person name="Roosje P."/>
            <person name="Gobeli Brawand S."/>
        </authorList>
    </citation>
    <scope>NUCLEOTIDE SEQUENCE [LARGE SCALE GENOMIC DNA]</scope>
    <source>
        <strain evidence="5">17KM38</strain>
    </source>
</reference>
<dbReference type="OrthoDB" id="3174612at2"/>
<evidence type="ECO:0000256" key="2">
    <source>
        <dbReference type="SAM" id="MobiDB-lite"/>
    </source>
</evidence>
<dbReference type="SUPFAM" id="SSF52499">
    <property type="entry name" value="Isochorismatase-like hydrolases"/>
    <property type="match status" value="1"/>
</dbReference>
<dbReference type="RefSeq" id="WP_110480752.1">
    <property type="nucleotide sequence ID" value="NZ_CP024988.1"/>
</dbReference>
<proteinExistence type="predicted"/>
<protein>
    <submittedName>
        <fullName evidence="4">Maleamate amidohydrolase</fullName>
        <ecNumber evidence="4">3.5.1.107</ecNumber>
    </submittedName>
</protein>
<feature type="compositionally biased region" description="Gly residues" evidence="2">
    <location>
        <begin position="232"/>
        <end position="243"/>
    </location>
</feature>
<dbReference type="EMBL" id="CP024988">
    <property type="protein sequence ID" value="AWT24885.1"/>
    <property type="molecule type" value="Genomic_DNA"/>
</dbReference>
<keyword evidence="1 4" id="KW-0378">Hydrolase</keyword>
<evidence type="ECO:0000313" key="5">
    <source>
        <dbReference type="Proteomes" id="UP000247696"/>
    </source>
</evidence>
<name>A0A2Z3YLI8_9CORY</name>
<accession>A0A2Z3YLI8</accession>
<dbReference type="STRING" id="1737425.GCA_900049755_01831"/>
<gene>
    <name evidence="4" type="primary">nicF</name>
    <name evidence="4" type="ORF">Csp1_00480</name>
</gene>
<keyword evidence="5" id="KW-1185">Reference proteome</keyword>
<feature type="region of interest" description="Disordered" evidence="2">
    <location>
        <begin position="220"/>
        <end position="243"/>
    </location>
</feature>
<dbReference type="Gene3D" id="3.40.50.850">
    <property type="entry name" value="Isochorismatase-like"/>
    <property type="match status" value="1"/>
</dbReference>
<dbReference type="PANTHER" id="PTHR43540">
    <property type="entry name" value="PEROXYUREIDOACRYLATE/UREIDOACRYLATE AMIDOHYDROLASE-RELATED"/>
    <property type="match status" value="1"/>
</dbReference>
<dbReference type="EC" id="3.5.1.107" evidence="4"/>
<dbReference type="InterPro" id="IPR036380">
    <property type="entry name" value="Isochorismatase-like_sf"/>
</dbReference>
<sequence length="243" mass="24916">MREDSPGDSTGFTEPRWRSSALVTVDLQNDFLDGGASPVPGTGAVVPTVAALAASFRGAGLPVVHVVRLYVPGGSDTDLPRRSEIEQGGRIVAPGSPGSRPAAGLLPRPVDPDPELLLAGGMQDIGPGEVMMFKPRWSAFHRTGLEQWLRGHGCDTVVVAGCNLPNCPRATLFDASERDFRSVLAVDAVSGTSPERLADLEGIGVVLLDSASIIAEVTSGDGQGKVRSGPGASDGTGAGPGSL</sequence>
<dbReference type="CDD" id="cd00431">
    <property type="entry name" value="cysteine_hydrolases"/>
    <property type="match status" value="1"/>
</dbReference>
<evidence type="ECO:0000259" key="3">
    <source>
        <dbReference type="Pfam" id="PF00857"/>
    </source>
</evidence>
<dbReference type="AlphaFoldDB" id="A0A2Z3YLI8"/>